<accession>A0ABU1UYL5</accession>
<dbReference type="RefSeq" id="WP_310072443.1">
    <property type="nucleotide sequence ID" value="NZ_JAVDVX010000003.1"/>
</dbReference>
<proteinExistence type="predicted"/>
<organism evidence="1 2">
    <name type="scientific">Cellvibrio fibrivorans</name>
    <dbReference type="NCBI Taxonomy" id="126350"/>
    <lineage>
        <taxon>Bacteria</taxon>
        <taxon>Pseudomonadati</taxon>
        <taxon>Pseudomonadota</taxon>
        <taxon>Gammaproteobacteria</taxon>
        <taxon>Cellvibrionales</taxon>
        <taxon>Cellvibrionaceae</taxon>
        <taxon>Cellvibrio</taxon>
    </lineage>
</organism>
<evidence type="ECO:0000313" key="2">
    <source>
        <dbReference type="Proteomes" id="UP001253595"/>
    </source>
</evidence>
<keyword evidence="2" id="KW-1185">Reference proteome</keyword>
<gene>
    <name evidence="1" type="ORF">J2X05_002282</name>
</gene>
<dbReference type="EMBL" id="JAVDVX010000003">
    <property type="protein sequence ID" value="MDR7090260.1"/>
    <property type="molecule type" value="Genomic_DNA"/>
</dbReference>
<dbReference type="Proteomes" id="UP001253595">
    <property type="component" value="Unassembled WGS sequence"/>
</dbReference>
<evidence type="ECO:0000313" key="1">
    <source>
        <dbReference type="EMBL" id="MDR7090260.1"/>
    </source>
</evidence>
<reference evidence="1 2" key="1">
    <citation type="submission" date="2023-07" db="EMBL/GenBank/DDBJ databases">
        <title>Sorghum-associated microbial communities from plants grown in Nebraska, USA.</title>
        <authorList>
            <person name="Schachtman D."/>
        </authorList>
    </citation>
    <scope>NUCLEOTIDE SEQUENCE [LARGE SCALE GENOMIC DNA]</scope>
    <source>
        <strain evidence="1 2">BE190</strain>
    </source>
</reference>
<evidence type="ECO:0008006" key="3">
    <source>
        <dbReference type="Google" id="ProtNLM"/>
    </source>
</evidence>
<dbReference type="InterPro" id="IPR053851">
    <property type="entry name" value="DUF6929"/>
</dbReference>
<name>A0ABU1UYL5_9GAMM</name>
<dbReference type="Pfam" id="PF22000">
    <property type="entry name" value="DUF6929"/>
    <property type="match status" value="1"/>
</dbReference>
<sequence length="309" mass="33589">MILLSPIKTLTLSLPSHKDRHPHLSAASGLVQVGNWLYVVADDENHLGLFARDGDGHGELIPLFSGDLPLELEERKTAKPDLEVLTLIPASKKYPNGALLALGSGSKEARHKGAIISFNDQGELGDAEIIDLALLYHELKEEIGKINIEGAVIIDKDIILFQRGNKKNKLNATIRFSLKQFYQYTLTKDKKSKHKLDAIIRPYDLGEIAGVPLCFTDATTLPDGTIIFTAAAENTSDAYLDGQCMGSIIGVINSQSDLHSTIAIDKIIKAEGVEAQLVNNKIHLLLVTDADDATLPAQVYAAELSGYPF</sequence>
<comment type="caution">
    <text evidence="1">The sequence shown here is derived from an EMBL/GenBank/DDBJ whole genome shotgun (WGS) entry which is preliminary data.</text>
</comment>
<protein>
    <recommendedName>
        <fullName evidence="3">Phytase-like domain-containing protein</fullName>
    </recommendedName>
</protein>